<dbReference type="InterPro" id="IPR048395">
    <property type="entry name" value="Glyco_hydro_31_C"/>
</dbReference>
<dbReference type="PROSITE" id="PS00129">
    <property type="entry name" value="GLYCOSYL_HYDROL_F31_1"/>
    <property type="match status" value="1"/>
</dbReference>
<dbReference type="Pfam" id="PF01055">
    <property type="entry name" value="Glyco_hydro_31_2nd"/>
    <property type="match status" value="1"/>
</dbReference>
<dbReference type="AlphaFoldDB" id="A0A1E5T381"/>
<evidence type="ECO:0000256" key="1">
    <source>
        <dbReference type="ARBA" id="ARBA00007806"/>
    </source>
</evidence>
<evidence type="ECO:0000313" key="9">
    <source>
        <dbReference type="EMBL" id="OEK05834.1"/>
    </source>
</evidence>
<dbReference type="InterPro" id="IPR030458">
    <property type="entry name" value="Glyco_hydro_31_AS"/>
</dbReference>
<keyword evidence="2 4" id="KW-0378">Hydrolase</keyword>
<keyword evidence="3 4" id="KW-0326">Glycosidase</keyword>
<feature type="domain" description="DUF5110" evidence="7">
    <location>
        <begin position="672"/>
        <end position="739"/>
    </location>
</feature>
<organism evidence="9 10">
    <name type="scientific">Roseivirga misakiensis</name>
    <dbReference type="NCBI Taxonomy" id="1563681"/>
    <lineage>
        <taxon>Bacteria</taxon>
        <taxon>Pseudomonadati</taxon>
        <taxon>Bacteroidota</taxon>
        <taxon>Cytophagia</taxon>
        <taxon>Cytophagales</taxon>
        <taxon>Roseivirgaceae</taxon>
        <taxon>Roseivirga</taxon>
    </lineage>
</organism>
<feature type="domain" description="Glycosyl hydrolase family 31 C-terminal" evidence="8">
    <location>
        <begin position="569"/>
        <end position="656"/>
    </location>
</feature>
<dbReference type="SUPFAM" id="SSF51011">
    <property type="entry name" value="Glycosyl hydrolase domain"/>
    <property type="match status" value="1"/>
</dbReference>
<name>A0A1E5T381_9BACT</name>
<feature type="domain" description="Glycoside hydrolase family 31 TIM barrel" evidence="5">
    <location>
        <begin position="238"/>
        <end position="561"/>
    </location>
</feature>
<evidence type="ECO:0000259" key="5">
    <source>
        <dbReference type="Pfam" id="PF01055"/>
    </source>
</evidence>
<dbReference type="RefSeq" id="WP_069834752.1">
    <property type="nucleotide sequence ID" value="NZ_MDGQ01000004.1"/>
</dbReference>
<proteinExistence type="inferred from homology"/>
<dbReference type="InterPro" id="IPR013780">
    <property type="entry name" value="Glyco_hydro_b"/>
</dbReference>
<dbReference type="PANTHER" id="PTHR22762:SF120">
    <property type="entry name" value="HETEROGLYCAN GLUCOSIDASE 1"/>
    <property type="match status" value="1"/>
</dbReference>
<dbReference type="EMBL" id="MDGQ01000004">
    <property type="protein sequence ID" value="OEK05834.1"/>
    <property type="molecule type" value="Genomic_DNA"/>
</dbReference>
<protein>
    <submittedName>
        <fullName evidence="9">Glycoside hydrolase family 31</fullName>
    </submittedName>
</protein>
<evidence type="ECO:0000256" key="4">
    <source>
        <dbReference type="RuleBase" id="RU361185"/>
    </source>
</evidence>
<dbReference type="PANTHER" id="PTHR22762">
    <property type="entry name" value="ALPHA-GLUCOSIDASE"/>
    <property type="match status" value="1"/>
</dbReference>
<dbReference type="GO" id="GO:0005975">
    <property type="term" value="P:carbohydrate metabolic process"/>
    <property type="evidence" value="ECO:0007669"/>
    <property type="project" value="InterPro"/>
</dbReference>
<dbReference type="InterPro" id="IPR025887">
    <property type="entry name" value="Glyco_hydro_31_N_dom"/>
</dbReference>
<evidence type="ECO:0000313" key="10">
    <source>
        <dbReference type="Proteomes" id="UP000095552"/>
    </source>
</evidence>
<gene>
    <name evidence="9" type="ORF">BFP71_06860</name>
</gene>
<dbReference type="Pfam" id="PF13802">
    <property type="entry name" value="Gal_mutarotas_2"/>
    <property type="match status" value="1"/>
</dbReference>
<comment type="similarity">
    <text evidence="1 4">Belongs to the glycosyl hydrolase 31 family.</text>
</comment>
<dbReference type="InterPro" id="IPR000322">
    <property type="entry name" value="Glyco_hydro_31_TIM"/>
</dbReference>
<evidence type="ECO:0000259" key="7">
    <source>
        <dbReference type="Pfam" id="PF17137"/>
    </source>
</evidence>
<dbReference type="OrthoDB" id="176168at2"/>
<dbReference type="InterPro" id="IPR033403">
    <property type="entry name" value="DUF5110"/>
</dbReference>
<dbReference type="Pfam" id="PF21365">
    <property type="entry name" value="Glyco_hydro_31_3rd"/>
    <property type="match status" value="1"/>
</dbReference>
<dbReference type="GO" id="GO:0030246">
    <property type="term" value="F:carbohydrate binding"/>
    <property type="evidence" value="ECO:0007669"/>
    <property type="project" value="InterPro"/>
</dbReference>
<accession>A0A1E5T381</accession>
<dbReference type="STRING" id="1563681.BFP71_06860"/>
<feature type="domain" description="Glycoside hydrolase family 31 N-terminal" evidence="6">
    <location>
        <begin position="30"/>
        <end position="193"/>
    </location>
</feature>
<dbReference type="SUPFAM" id="SSF51445">
    <property type="entry name" value="(Trans)glycosidases"/>
    <property type="match status" value="1"/>
</dbReference>
<dbReference type="Gene3D" id="3.20.20.80">
    <property type="entry name" value="Glycosidases"/>
    <property type="match status" value="2"/>
</dbReference>
<evidence type="ECO:0000256" key="3">
    <source>
        <dbReference type="ARBA" id="ARBA00023295"/>
    </source>
</evidence>
<reference evidence="9 10" key="1">
    <citation type="submission" date="2016-08" db="EMBL/GenBank/DDBJ databases">
        <title>Draft genome of Fabibacter sp. strain SK-8.</title>
        <authorList>
            <person name="Wong S.-K."/>
            <person name="Hamasaki K."/>
            <person name="Yoshizawa S."/>
        </authorList>
    </citation>
    <scope>NUCLEOTIDE SEQUENCE [LARGE SCALE GENOMIC DNA]</scope>
    <source>
        <strain evidence="9 10">SK-8</strain>
    </source>
</reference>
<evidence type="ECO:0000256" key="2">
    <source>
        <dbReference type="ARBA" id="ARBA00022801"/>
    </source>
</evidence>
<dbReference type="Proteomes" id="UP000095552">
    <property type="component" value="Unassembled WGS sequence"/>
</dbReference>
<dbReference type="Gene3D" id="2.60.40.1180">
    <property type="entry name" value="Golgi alpha-mannosidase II"/>
    <property type="match status" value="2"/>
</dbReference>
<dbReference type="InterPro" id="IPR017853">
    <property type="entry name" value="GH"/>
</dbReference>
<dbReference type="Pfam" id="PF17137">
    <property type="entry name" value="DUF5110"/>
    <property type="match status" value="1"/>
</dbReference>
<evidence type="ECO:0000259" key="8">
    <source>
        <dbReference type="Pfam" id="PF21365"/>
    </source>
</evidence>
<dbReference type="CDD" id="cd06604">
    <property type="entry name" value="GH31_glucosidase_II_MalA"/>
    <property type="match status" value="1"/>
</dbReference>
<comment type="caution">
    <text evidence="9">The sequence shown here is derived from an EMBL/GenBank/DDBJ whole genome shotgun (WGS) entry which is preliminary data.</text>
</comment>
<sequence>MNFKNESISAITELSVKENIASGKAGKYSFKLTAYTPKIIRVQVSKYEVFEEYPFSVVLEPQQPAVKTTENESHLDFNTEHIHAKVQKNPFRLSFYNNSGDLLNADDPSFGVSWLGEEVTNYKALASDEIFLGMGEKGGGLNRRGSSFDNWNSDAFGFNNDTDPLYVSTPFFIGVREGKPYGIFLDNTHKSHFNFGTSNNDRFSYFSAESGDLNYYFIQGDHVNEVITEYTKLTGAMHMPPKWSLGFQQCRYSYYPDHEVYNVADTFREKQIPADVIYLDIHYMKDYMAFTFDNERFPNPKALIDKLTSQGFKVVVILDPGIATKKGYGTYDRGVEKDVFIKYPDGTPFEASVWPGNSHFTDFTSKKGRDWWADELKFYTDLGLEGFWNDMNEPACWGQDIPNMIEFDYDGQEVSHKKARNVYGFQMVRATFEGAKKHIGNKRPFTLTRSGFSGVQRYSAVWTGDNVAGDDHMLLGVRLVNSLGMAGVPVAGYDVGGFVDESSPQLFARWLAVATFAPFFRVHSMVNVRDSEPWAYGEEVEEIARNYINLRYKMMPYLYSLFFKAHQNGTPINKSLAVDYTNDHEIYHGNAQNEFTLGDWLLVCPTTTTQEYAKIYIPEGNWYRFFTDEVVAGGQHYVVETSMEDLPVYAKEGAIIPLQNVVQNTKEVHDGELKLHVYFGHVKSSQNYFEDDGETYAFEDGNYYKRDINFDGEQNSLVLDDKEGAFTSTFKNLKVYLHGFEATEFEINGVAASLQQEDIRLIDPITEFDPLPQRDKKDYLIRGVKFLTTEFIDSEIRIKWS</sequence>
<dbReference type="Gene3D" id="2.60.40.1760">
    <property type="entry name" value="glycosyl hydrolase (family 31)"/>
    <property type="match status" value="1"/>
</dbReference>
<dbReference type="GO" id="GO:0004553">
    <property type="term" value="F:hydrolase activity, hydrolyzing O-glycosyl compounds"/>
    <property type="evidence" value="ECO:0007669"/>
    <property type="project" value="InterPro"/>
</dbReference>
<dbReference type="SUPFAM" id="SSF74650">
    <property type="entry name" value="Galactose mutarotase-like"/>
    <property type="match status" value="1"/>
</dbReference>
<dbReference type="CDD" id="cd14752">
    <property type="entry name" value="GH31_N"/>
    <property type="match status" value="1"/>
</dbReference>
<evidence type="ECO:0000259" key="6">
    <source>
        <dbReference type="Pfam" id="PF13802"/>
    </source>
</evidence>
<dbReference type="InterPro" id="IPR011013">
    <property type="entry name" value="Gal_mutarotase_sf_dom"/>
</dbReference>
<keyword evidence="10" id="KW-1185">Reference proteome</keyword>